<keyword evidence="14" id="KW-1185">Reference proteome</keyword>
<dbReference type="PANTHER" id="PTHR48423">
    <property type="entry name" value="INTERLEUKIN-27 RECEPTOR SUBUNIT ALPHA"/>
    <property type="match status" value="1"/>
</dbReference>
<reference evidence="13" key="2">
    <citation type="submission" date="2025-09" db="UniProtKB">
        <authorList>
            <consortium name="Ensembl"/>
        </authorList>
    </citation>
    <scope>IDENTIFICATION</scope>
</reference>
<evidence type="ECO:0000256" key="10">
    <source>
        <dbReference type="SAM" id="MobiDB-lite"/>
    </source>
</evidence>
<keyword evidence="6 11" id="KW-1133">Transmembrane helix</keyword>
<feature type="region of interest" description="Disordered" evidence="10">
    <location>
        <begin position="1"/>
        <end position="51"/>
    </location>
</feature>
<dbReference type="InterPro" id="IPR052672">
    <property type="entry name" value="Type1_Cytokine_Rcpt_Type2"/>
</dbReference>
<organism evidence="13 14">
    <name type="scientific">Cyprinus carpio carpio</name>
    <dbReference type="NCBI Taxonomy" id="630221"/>
    <lineage>
        <taxon>Eukaryota</taxon>
        <taxon>Metazoa</taxon>
        <taxon>Chordata</taxon>
        <taxon>Craniata</taxon>
        <taxon>Vertebrata</taxon>
        <taxon>Euteleostomi</taxon>
        <taxon>Actinopterygii</taxon>
        <taxon>Neopterygii</taxon>
        <taxon>Teleostei</taxon>
        <taxon>Ostariophysi</taxon>
        <taxon>Cypriniformes</taxon>
        <taxon>Cyprinidae</taxon>
        <taxon>Cyprininae</taxon>
        <taxon>Cyprinus</taxon>
    </lineage>
</organism>
<keyword evidence="9" id="KW-0325">Glycoprotein</keyword>
<feature type="domain" description="Fibronectin type-III" evidence="12">
    <location>
        <begin position="518"/>
        <end position="614"/>
    </location>
</feature>
<evidence type="ECO:0000313" key="13">
    <source>
        <dbReference type="Ensembl" id="ENSCCRP00000000691.2"/>
    </source>
</evidence>
<evidence type="ECO:0000256" key="5">
    <source>
        <dbReference type="ARBA" id="ARBA00022737"/>
    </source>
</evidence>
<dbReference type="Ensembl" id="ENSCCRT00000000783.2">
    <property type="protein sequence ID" value="ENSCCRP00000000691.2"/>
    <property type="gene ID" value="ENSCCRG00000000486.2"/>
</dbReference>
<sequence>MSRARVTHSRLGIPHKTSRALSSSTGEGGDALDGSTATLKPTNSTNDHAEQFCPMGRGKVCTVRSSKGENVLFGSNFTFSCIFNKQCTKLMFRNRTLIKYKQYPNSSEVSVDVKNLTEPSTFSCNCKEERSEPCGIDIKPGYPPHVPQNLTCIQKIKSGNVTCIWTTGKGTIINTTCQLRVQNGLHLAYESTMNSTGFCHSSFPIKNLIMPQLFMLLNVSNSLGSKTSGPHTIILNNIVEPSMPEIVNVSCSSRWCNLHTDNHSLNVVEMKYSEVNGNWSTLQTDGKSRLNISSLQPYTTYNFQIRRKINDSVGLWSEWSQQKAAKTKEEAPDKVLDVWYLQEPKPPQSNSKCFHIFWKELNLSDAKGEILRYNISVREQMGMRNPIIAVPPSRNERICCSHCSVSVSAVNSVGQSPVKFINLHFPGLVSGFLSHRTLNNYSVALFWHKLAIAGTEYVVHWYPVGNIEAIQWIRVVDTTAHITGLQPQQCYEGAVTALRSPGPKMASIKSISTWQSAPEQGPVPQLCSKNSESLNVTWSEIPQRKRKGCLKKYTVYLMDKLKGDIHNFSVDHPNRQYVISSLSPGQCYSLWVTAWTDAGEGPKGSDLPVCTPSDSERMLSLVILTGGAVLLACLILLCFCQFTSVQKRFLCCCQGLLPIIPDPANSKCAKTCADDQSEIKFYLDQCDSSVNEEPYNVDVEEVPYPSICTYIKSFSQESSSSDATQITRITDMTEDYISTHGAISGGEEEDEEEETGFEFFPSTHSPFLEPLVLTGGKLTLDAVKIDCSEFLDRT</sequence>
<dbReference type="CDD" id="cd00063">
    <property type="entry name" value="FN3"/>
    <property type="match status" value="2"/>
</dbReference>
<dbReference type="Proteomes" id="UP001108240">
    <property type="component" value="Unplaced"/>
</dbReference>
<dbReference type="AlphaFoldDB" id="A0A8C0XVX8"/>
<evidence type="ECO:0000256" key="6">
    <source>
        <dbReference type="ARBA" id="ARBA00022989"/>
    </source>
</evidence>
<comment type="similarity">
    <text evidence="2">Belongs to the type I cytokine receptor family. Type 2 subfamily.</text>
</comment>
<dbReference type="SUPFAM" id="SSF49265">
    <property type="entry name" value="Fibronectin type III"/>
    <property type="match status" value="3"/>
</dbReference>
<feature type="transmembrane region" description="Helical" evidence="11">
    <location>
        <begin position="618"/>
        <end position="640"/>
    </location>
</feature>
<evidence type="ECO:0000256" key="2">
    <source>
        <dbReference type="ARBA" id="ARBA00008921"/>
    </source>
</evidence>
<dbReference type="InterPro" id="IPR013783">
    <property type="entry name" value="Ig-like_fold"/>
</dbReference>
<evidence type="ECO:0000256" key="3">
    <source>
        <dbReference type="ARBA" id="ARBA00022692"/>
    </source>
</evidence>
<dbReference type="PROSITE" id="PS50853">
    <property type="entry name" value="FN3"/>
    <property type="match status" value="2"/>
</dbReference>
<evidence type="ECO:0000256" key="7">
    <source>
        <dbReference type="ARBA" id="ARBA00023136"/>
    </source>
</evidence>
<evidence type="ECO:0000256" key="9">
    <source>
        <dbReference type="ARBA" id="ARBA00023180"/>
    </source>
</evidence>
<keyword evidence="5" id="KW-0677">Repeat</keyword>
<evidence type="ECO:0000259" key="12">
    <source>
        <dbReference type="PROSITE" id="PS50853"/>
    </source>
</evidence>
<protein>
    <submittedName>
        <fullName evidence="13">Interleukin 12 receptor, beta 2a</fullName>
    </submittedName>
</protein>
<reference evidence="13" key="1">
    <citation type="submission" date="2025-08" db="UniProtKB">
        <authorList>
            <consortium name="Ensembl"/>
        </authorList>
    </citation>
    <scope>IDENTIFICATION</scope>
</reference>
<keyword evidence="8" id="KW-0675">Receptor</keyword>
<dbReference type="GeneTree" id="ENSGT00940000155776"/>
<proteinExistence type="inferred from homology"/>
<accession>A0A8C0XVX8</accession>
<keyword evidence="3 11" id="KW-0812">Transmembrane</keyword>
<dbReference type="Pfam" id="PF00041">
    <property type="entry name" value="fn3"/>
    <property type="match status" value="1"/>
</dbReference>
<feature type="compositionally biased region" description="Polar residues" evidence="10">
    <location>
        <begin position="35"/>
        <end position="46"/>
    </location>
</feature>
<feature type="domain" description="Fibronectin type-III" evidence="12">
    <location>
        <begin position="240"/>
        <end position="330"/>
    </location>
</feature>
<keyword evidence="7 11" id="KW-0472">Membrane</keyword>
<evidence type="ECO:0000256" key="11">
    <source>
        <dbReference type="SAM" id="Phobius"/>
    </source>
</evidence>
<evidence type="ECO:0000256" key="4">
    <source>
        <dbReference type="ARBA" id="ARBA00022729"/>
    </source>
</evidence>
<comment type="subcellular location">
    <subcellularLocation>
        <location evidence="1">Membrane</location>
        <topology evidence="1">Single-pass type I membrane protein</topology>
    </subcellularLocation>
</comment>
<dbReference type="InterPro" id="IPR003961">
    <property type="entry name" value="FN3_dom"/>
</dbReference>
<dbReference type="PANTHER" id="PTHR48423:SF1">
    <property type="entry name" value="INTERLEUKIN-27 RECEPTOR SUBUNIT ALPHA"/>
    <property type="match status" value="1"/>
</dbReference>
<dbReference type="InterPro" id="IPR036116">
    <property type="entry name" value="FN3_sf"/>
</dbReference>
<evidence type="ECO:0000256" key="1">
    <source>
        <dbReference type="ARBA" id="ARBA00004479"/>
    </source>
</evidence>
<name>A0A8C0XVX8_CYPCA</name>
<dbReference type="SMART" id="SM00060">
    <property type="entry name" value="FN3"/>
    <property type="match status" value="3"/>
</dbReference>
<evidence type="ECO:0000256" key="8">
    <source>
        <dbReference type="ARBA" id="ARBA00023170"/>
    </source>
</evidence>
<dbReference type="GO" id="GO:0005886">
    <property type="term" value="C:plasma membrane"/>
    <property type="evidence" value="ECO:0007669"/>
    <property type="project" value="UniProtKB-ARBA"/>
</dbReference>
<dbReference type="OMA" id="KWAKECT"/>
<keyword evidence="4" id="KW-0732">Signal</keyword>
<dbReference type="Gene3D" id="2.60.40.10">
    <property type="entry name" value="Immunoglobulins"/>
    <property type="match status" value="5"/>
</dbReference>
<evidence type="ECO:0000313" key="14">
    <source>
        <dbReference type="Proteomes" id="UP001108240"/>
    </source>
</evidence>